<gene>
    <name evidence="8" type="ORF">JOE42_004192</name>
</gene>
<dbReference type="InterPro" id="IPR001128">
    <property type="entry name" value="Cyt_P450"/>
</dbReference>
<proteinExistence type="inferred from homology"/>
<comment type="caution">
    <text evidence="8">The sequence shown here is derived from an EMBL/GenBank/DDBJ whole genome shotgun (WGS) entry which is preliminary data.</text>
</comment>
<evidence type="ECO:0000256" key="2">
    <source>
        <dbReference type="ARBA" id="ARBA00022617"/>
    </source>
</evidence>
<evidence type="ECO:0000256" key="4">
    <source>
        <dbReference type="ARBA" id="ARBA00023002"/>
    </source>
</evidence>
<keyword evidence="9" id="KW-1185">Reference proteome</keyword>
<dbReference type="PRINTS" id="PR00359">
    <property type="entry name" value="BP450"/>
</dbReference>
<keyword evidence="2 7" id="KW-0349">Heme</keyword>
<dbReference type="EMBL" id="JAFBBK010000001">
    <property type="protein sequence ID" value="MBM7417459.1"/>
    <property type="molecule type" value="Genomic_DNA"/>
</dbReference>
<dbReference type="SUPFAM" id="SSF48264">
    <property type="entry name" value="Cytochrome P450"/>
    <property type="match status" value="1"/>
</dbReference>
<dbReference type="PANTHER" id="PTHR46696">
    <property type="entry name" value="P450, PUTATIVE (EUROFUNG)-RELATED"/>
    <property type="match status" value="1"/>
</dbReference>
<evidence type="ECO:0000256" key="7">
    <source>
        <dbReference type="RuleBase" id="RU000461"/>
    </source>
</evidence>
<comment type="similarity">
    <text evidence="1 7">Belongs to the cytochrome P450 family.</text>
</comment>
<dbReference type="RefSeq" id="WP_204870128.1">
    <property type="nucleotide sequence ID" value="NZ_JAFBBK010000001.1"/>
</dbReference>
<reference evidence="8 9" key="1">
    <citation type="submission" date="2021-01" db="EMBL/GenBank/DDBJ databases">
        <title>Genomics of switchgrass bacterial isolates.</title>
        <authorList>
            <person name="Shade A."/>
        </authorList>
    </citation>
    <scope>NUCLEOTIDE SEQUENCE [LARGE SCALE GENOMIC DNA]</scope>
    <source>
        <strain evidence="8 9">PvP111</strain>
    </source>
</reference>
<dbReference type="Pfam" id="PF00067">
    <property type="entry name" value="p450"/>
    <property type="match status" value="1"/>
</dbReference>
<keyword evidence="5 7" id="KW-0408">Iron</keyword>
<protein>
    <submittedName>
        <fullName evidence="8">Cytochrome P450</fullName>
    </submittedName>
</protein>
<evidence type="ECO:0000256" key="5">
    <source>
        <dbReference type="ARBA" id="ARBA00023004"/>
    </source>
</evidence>
<dbReference type="Gene3D" id="1.10.630.10">
    <property type="entry name" value="Cytochrome P450"/>
    <property type="match status" value="1"/>
</dbReference>
<dbReference type="InterPro" id="IPR017972">
    <property type="entry name" value="Cyt_P450_CS"/>
</dbReference>
<dbReference type="InterPro" id="IPR036396">
    <property type="entry name" value="Cyt_P450_sf"/>
</dbReference>
<accession>A0ABS2KZV6</accession>
<name>A0ABS2KZV6_9NOCA</name>
<dbReference type="InterPro" id="IPR002397">
    <property type="entry name" value="Cyt_P450_B"/>
</dbReference>
<evidence type="ECO:0000313" key="9">
    <source>
        <dbReference type="Proteomes" id="UP000703038"/>
    </source>
</evidence>
<dbReference type="PROSITE" id="PS00086">
    <property type="entry name" value="CYTOCHROME_P450"/>
    <property type="match status" value="1"/>
</dbReference>
<evidence type="ECO:0000256" key="6">
    <source>
        <dbReference type="ARBA" id="ARBA00023033"/>
    </source>
</evidence>
<keyword evidence="4 7" id="KW-0560">Oxidoreductase</keyword>
<evidence type="ECO:0000313" key="8">
    <source>
        <dbReference type="EMBL" id="MBM7417459.1"/>
    </source>
</evidence>
<dbReference type="PRINTS" id="PR00385">
    <property type="entry name" value="P450"/>
</dbReference>
<evidence type="ECO:0000256" key="1">
    <source>
        <dbReference type="ARBA" id="ARBA00010617"/>
    </source>
</evidence>
<organism evidence="8 9">
    <name type="scientific">Rhodococcoides corynebacterioides</name>
    <dbReference type="NCBI Taxonomy" id="53972"/>
    <lineage>
        <taxon>Bacteria</taxon>
        <taxon>Bacillati</taxon>
        <taxon>Actinomycetota</taxon>
        <taxon>Actinomycetes</taxon>
        <taxon>Mycobacteriales</taxon>
        <taxon>Nocardiaceae</taxon>
        <taxon>Rhodococcoides</taxon>
    </lineage>
</organism>
<evidence type="ECO:0000256" key="3">
    <source>
        <dbReference type="ARBA" id="ARBA00022723"/>
    </source>
</evidence>
<dbReference type="Proteomes" id="UP000703038">
    <property type="component" value="Unassembled WGS sequence"/>
</dbReference>
<keyword evidence="3 7" id="KW-0479">Metal-binding</keyword>
<dbReference type="PANTHER" id="PTHR46696:SF6">
    <property type="entry name" value="P450, PUTATIVE (EUROFUNG)-RELATED"/>
    <property type="match status" value="1"/>
</dbReference>
<sequence>MTDATVTESPDFDVPDHVPAELVRVFDHFNEPGLKANPVTFYDEIRRSDHPTFWSPVFGGFWVLTRFDDIKTVLQDAEGFKNEHMSFPGKSVWPRKLIPVELDPPLHMPYKTVEAKALSPVKVRDLAPAITTDVKELLQPILDNGSCEFFHDFAQPMPTTVFCRLFGLPIEQATTFLQWETDLIHGSQHGDSATLRLEAGLKIQSYLEGLIADRLENPVDDLISMFTQSEVHGRRMTPDETLDMCYQLFIAGLDTVTSALSFCFSFLATHPEHRRQLYEDPSLVPNAIEELMRTHSFISGNRVAQADVEVGGVLIKKGETVLYALASGSRDESLVEHADTVDFTREGIKHLAFGIGPHRCVGSHLARMQLQIVMREWFAATEDFELAEDAEIVYRPAGSSGIIHLPLVVTPRAVDAGASA</sequence>
<keyword evidence="6 7" id="KW-0503">Monooxygenase</keyword>